<feature type="compositionally biased region" description="Basic residues" evidence="1">
    <location>
        <begin position="196"/>
        <end position="207"/>
    </location>
</feature>
<organism evidence="2 3">
    <name type="scientific">Melipona bicolor</name>
    <dbReference type="NCBI Taxonomy" id="60889"/>
    <lineage>
        <taxon>Eukaryota</taxon>
        <taxon>Metazoa</taxon>
        <taxon>Ecdysozoa</taxon>
        <taxon>Arthropoda</taxon>
        <taxon>Hexapoda</taxon>
        <taxon>Insecta</taxon>
        <taxon>Pterygota</taxon>
        <taxon>Neoptera</taxon>
        <taxon>Endopterygota</taxon>
        <taxon>Hymenoptera</taxon>
        <taxon>Apocrita</taxon>
        <taxon>Aculeata</taxon>
        <taxon>Apoidea</taxon>
        <taxon>Anthophila</taxon>
        <taxon>Apidae</taxon>
        <taxon>Melipona</taxon>
    </lineage>
</organism>
<feature type="compositionally biased region" description="Basic and acidic residues" evidence="1">
    <location>
        <begin position="113"/>
        <end position="125"/>
    </location>
</feature>
<proteinExistence type="predicted"/>
<accession>A0AA40KWQ8</accession>
<reference evidence="2" key="1">
    <citation type="submission" date="2021-10" db="EMBL/GenBank/DDBJ databases">
        <title>Melipona bicolor Genome sequencing and assembly.</title>
        <authorList>
            <person name="Araujo N.S."/>
            <person name="Arias M.C."/>
        </authorList>
    </citation>
    <scope>NUCLEOTIDE SEQUENCE</scope>
    <source>
        <strain evidence="2">USP_2M_L1-L4_2017</strain>
        <tissue evidence="2">Whole body</tissue>
    </source>
</reference>
<dbReference type="AlphaFoldDB" id="A0AA40KWQ8"/>
<sequence>MEWLYIRVGRVEPDHDDGDDHDNEDDDGGNGGSDNDDDDDDDSVNVDVDDEDDDDDGGGGGGDDDDDGDDDDGDDDDDDDNDDGDDGVENDDNNDGDEDISTILSVSSNQHLSIDHRRGPMEKIGGRHYPPNRSNQLPMVNGWPGSQPAESNQIDIHGRPKGPSGTCQSLSRDFSLQELVVGASGRRVARSTGRFLPRRAARPGYRH</sequence>
<dbReference type="Proteomes" id="UP001177670">
    <property type="component" value="Unassembled WGS sequence"/>
</dbReference>
<feature type="compositionally biased region" description="Acidic residues" evidence="1">
    <location>
        <begin position="14"/>
        <end position="100"/>
    </location>
</feature>
<evidence type="ECO:0000313" key="3">
    <source>
        <dbReference type="Proteomes" id="UP001177670"/>
    </source>
</evidence>
<protein>
    <submittedName>
        <fullName evidence="2">Uncharacterized protein</fullName>
    </submittedName>
</protein>
<feature type="region of interest" description="Disordered" evidence="1">
    <location>
        <begin position="1"/>
        <end position="169"/>
    </location>
</feature>
<feature type="compositionally biased region" description="Polar residues" evidence="1">
    <location>
        <begin position="102"/>
        <end position="112"/>
    </location>
</feature>
<gene>
    <name evidence="2" type="ORF">K0M31_000506</name>
</gene>
<comment type="caution">
    <text evidence="2">The sequence shown here is derived from an EMBL/GenBank/DDBJ whole genome shotgun (WGS) entry which is preliminary data.</text>
</comment>
<feature type="region of interest" description="Disordered" evidence="1">
    <location>
        <begin position="184"/>
        <end position="207"/>
    </location>
</feature>
<name>A0AA40KWQ8_9HYME</name>
<keyword evidence="3" id="KW-1185">Reference proteome</keyword>
<evidence type="ECO:0000256" key="1">
    <source>
        <dbReference type="SAM" id="MobiDB-lite"/>
    </source>
</evidence>
<dbReference type="EMBL" id="JAHYIQ010000001">
    <property type="protein sequence ID" value="KAK1135934.1"/>
    <property type="molecule type" value="Genomic_DNA"/>
</dbReference>
<evidence type="ECO:0000313" key="2">
    <source>
        <dbReference type="EMBL" id="KAK1135934.1"/>
    </source>
</evidence>